<feature type="transmembrane region" description="Helical" evidence="8">
    <location>
        <begin position="213"/>
        <end position="235"/>
    </location>
</feature>
<keyword evidence="3" id="KW-0813">Transport</keyword>
<protein>
    <recommendedName>
        <fullName evidence="7">Adenosine 3'-phospho 5'-phosphosulfate transporter 1</fullName>
    </recommendedName>
</protein>
<evidence type="ECO:0000256" key="4">
    <source>
        <dbReference type="ARBA" id="ARBA00022692"/>
    </source>
</evidence>
<reference evidence="9" key="1">
    <citation type="submission" date="2019-05" db="EMBL/GenBank/DDBJ databases">
        <title>Annotation for the trematode Fasciolopsis buski.</title>
        <authorList>
            <person name="Choi Y.-J."/>
        </authorList>
    </citation>
    <scope>NUCLEOTIDE SEQUENCE</scope>
    <source>
        <strain evidence="9">HT</strain>
        <tissue evidence="9">Whole worm</tissue>
    </source>
</reference>
<keyword evidence="6 8" id="KW-0472">Membrane</keyword>
<dbReference type="PANTHER" id="PTHR10778:SF13">
    <property type="entry name" value="ADENOSINE 3'-PHOSPHO 5'-PHOSPHOSULFATE TRANSPORTER 1"/>
    <property type="match status" value="1"/>
</dbReference>
<dbReference type="Pfam" id="PF08449">
    <property type="entry name" value="UAA"/>
    <property type="match status" value="1"/>
</dbReference>
<proteinExistence type="inferred from homology"/>
<evidence type="ECO:0000256" key="3">
    <source>
        <dbReference type="ARBA" id="ARBA00022448"/>
    </source>
</evidence>
<evidence type="ECO:0000256" key="6">
    <source>
        <dbReference type="ARBA" id="ARBA00023136"/>
    </source>
</evidence>
<comment type="similarity">
    <text evidence="2">Belongs to the nucleotide-sugar transporter family. SLC35B subfamily.</text>
</comment>
<evidence type="ECO:0000256" key="2">
    <source>
        <dbReference type="ARBA" id="ARBA00010694"/>
    </source>
</evidence>
<feature type="transmembrane region" description="Helical" evidence="8">
    <location>
        <begin position="242"/>
        <end position="263"/>
    </location>
</feature>
<dbReference type="EMBL" id="LUCM01006526">
    <property type="protein sequence ID" value="KAA0191149.1"/>
    <property type="molecule type" value="Genomic_DNA"/>
</dbReference>
<feature type="transmembrane region" description="Helical" evidence="8">
    <location>
        <begin position="141"/>
        <end position="159"/>
    </location>
</feature>
<feature type="transmembrane region" description="Helical" evidence="8">
    <location>
        <begin position="103"/>
        <end position="121"/>
    </location>
</feature>
<dbReference type="GO" id="GO:0046964">
    <property type="term" value="F:3'-phosphoadenosine 5'-phosphosulfate transmembrane transporter activity"/>
    <property type="evidence" value="ECO:0007669"/>
    <property type="project" value="TreeGrafter"/>
</dbReference>
<comment type="subcellular location">
    <subcellularLocation>
        <location evidence="1">Membrane</location>
        <topology evidence="1">Multi-pass membrane protein</topology>
    </subcellularLocation>
</comment>
<dbReference type="Proteomes" id="UP000728185">
    <property type="component" value="Unassembled WGS sequence"/>
</dbReference>
<evidence type="ECO:0000313" key="9">
    <source>
        <dbReference type="EMBL" id="KAA0191149.1"/>
    </source>
</evidence>
<organism evidence="9 10">
    <name type="scientific">Fasciolopsis buskii</name>
    <dbReference type="NCBI Taxonomy" id="27845"/>
    <lineage>
        <taxon>Eukaryota</taxon>
        <taxon>Metazoa</taxon>
        <taxon>Spiralia</taxon>
        <taxon>Lophotrochozoa</taxon>
        <taxon>Platyhelminthes</taxon>
        <taxon>Trematoda</taxon>
        <taxon>Digenea</taxon>
        <taxon>Plagiorchiida</taxon>
        <taxon>Echinostomata</taxon>
        <taxon>Echinostomatoidea</taxon>
        <taxon>Fasciolidae</taxon>
        <taxon>Fasciolopsis</taxon>
    </lineage>
</organism>
<dbReference type="GO" id="GO:0005789">
    <property type="term" value="C:endoplasmic reticulum membrane"/>
    <property type="evidence" value="ECO:0007669"/>
    <property type="project" value="TreeGrafter"/>
</dbReference>
<keyword evidence="4 8" id="KW-0812">Transmembrane</keyword>
<accession>A0A8E0RWI7</accession>
<dbReference type="GO" id="GO:0000139">
    <property type="term" value="C:Golgi membrane"/>
    <property type="evidence" value="ECO:0007669"/>
    <property type="project" value="TreeGrafter"/>
</dbReference>
<dbReference type="InterPro" id="IPR013657">
    <property type="entry name" value="SCL35B1-4/HUT1"/>
</dbReference>
<keyword evidence="5 8" id="KW-1133">Transmembrane helix</keyword>
<name>A0A8E0RWI7_9TREM</name>
<evidence type="ECO:0000256" key="7">
    <source>
        <dbReference type="ARBA" id="ARBA00039668"/>
    </source>
</evidence>
<dbReference type="OrthoDB" id="10035043at2759"/>
<evidence type="ECO:0000313" key="10">
    <source>
        <dbReference type="Proteomes" id="UP000728185"/>
    </source>
</evidence>
<keyword evidence="10" id="KW-1185">Reference proteome</keyword>
<evidence type="ECO:0000256" key="1">
    <source>
        <dbReference type="ARBA" id="ARBA00004141"/>
    </source>
</evidence>
<evidence type="ECO:0000256" key="8">
    <source>
        <dbReference type="SAM" id="Phobius"/>
    </source>
</evidence>
<dbReference type="PANTHER" id="PTHR10778">
    <property type="entry name" value="SOLUTE CARRIER FAMILY 35 MEMBER B"/>
    <property type="match status" value="1"/>
</dbReference>
<feature type="transmembrane region" description="Helical" evidence="8">
    <location>
        <begin position="180"/>
        <end position="201"/>
    </location>
</feature>
<feature type="transmembrane region" description="Helical" evidence="8">
    <location>
        <begin position="269"/>
        <end position="287"/>
    </location>
</feature>
<sequence length="304" mass="33981">MTRDYDGQMFENSQFLVFCNRIAALFIVLPLHWLQVGVKCNPFESGHGAPFFEFSFASVSNILSSWCQYEALKYVTFPTQVISKSCKVIPVMVMSWFIQQRKYSLLEYLTGGLISIGLSIFMLSDSTERITAPARQPNSPWIGLSGGILISGYMILDSFTSNWQDRLFRKYRLSSVQVMVGVNLWSVLLTVFPLLCEGALISSFKFGTTHRGFLTDVTASAICSAVGQLFIFITISFFGPATFVLIMTLRMGLSLFLSCILFGHTLSTSGILGVVLVFGALFLRIYLRPSEKKIQSYQNASVKI</sequence>
<evidence type="ECO:0000256" key="5">
    <source>
        <dbReference type="ARBA" id="ARBA00022989"/>
    </source>
</evidence>
<comment type="caution">
    <text evidence="9">The sequence shown here is derived from an EMBL/GenBank/DDBJ whole genome shotgun (WGS) entry which is preliminary data.</text>
</comment>
<gene>
    <name evidence="9" type="ORF">FBUS_03637</name>
</gene>
<dbReference type="AlphaFoldDB" id="A0A8E0RWI7"/>